<reference evidence="3 4" key="1">
    <citation type="submission" date="2020-06" db="EMBL/GenBank/DDBJ databases">
        <title>Actinomadura xiongansis sp. nov., isolated from soil of Baiyangdian.</title>
        <authorList>
            <person name="Zhang X."/>
        </authorList>
    </citation>
    <scope>NUCLEOTIDE SEQUENCE [LARGE SCALE GENOMIC DNA]</scope>
    <source>
        <strain evidence="3 4">HBUM206468</strain>
    </source>
</reference>
<proteinExistence type="predicted"/>
<evidence type="ECO:0000256" key="2">
    <source>
        <dbReference type="SAM" id="Phobius"/>
    </source>
</evidence>
<dbReference type="EMBL" id="JABVEC010000001">
    <property type="protein sequence ID" value="MBC6464343.1"/>
    <property type="molecule type" value="Genomic_DNA"/>
</dbReference>
<protein>
    <submittedName>
        <fullName evidence="3">Uncharacterized protein</fullName>
    </submittedName>
</protein>
<feature type="compositionally biased region" description="Low complexity" evidence="1">
    <location>
        <begin position="132"/>
        <end position="147"/>
    </location>
</feature>
<dbReference type="RefSeq" id="WP_187241269.1">
    <property type="nucleotide sequence ID" value="NZ_BAAAOK010000011.1"/>
</dbReference>
<feature type="compositionally biased region" description="Basic and acidic residues" evidence="1">
    <location>
        <begin position="1"/>
        <end position="52"/>
    </location>
</feature>
<keyword evidence="2" id="KW-1133">Transmembrane helix</keyword>
<keyword evidence="2" id="KW-0472">Membrane</keyword>
<evidence type="ECO:0000256" key="1">
    <source>
        <dbReference type="SAM" id="MobiDB-lite"/>
    </source>
</evidence>
<keyword evidence="2" id="KW-0812">Transmembrane</keyword>
<evidence type="ECO:0000313" key="3">
    <source>
        <dbReference type="EMBL" id="MBC6464343.1"/>
    </source>
</evidence>
<organism evidence="3 4">
    <name type="scientific">Actinomadura alba</name>
    <dbReference type="NCBI Taxonomy" id="406431"/>
    <lineage>
        <taxon>Bacteria</taxon>
        <taxon>Bacillati</taxon>
        <taxon>Actinomycetota</taxon>
        <taxon>Actinomycetes</taxon>
        <taxon>Streptosporangiales</taxon>
        <taxon>Thermomonosporaceae</taxon>
        <taxon>Actinomadura</taxon>
    </lineage>
</organism>
<keyword evidence="4" id="KW-1185">Reference proteome</keyword>
<dbReference type="Proteomes" id="UP000805614">
    <property type="component" value="Unassembled WGS sequence"/>
</dbReference>
<evidence type="ECO:0000313" key="4">
    <source>
        <dbReference type="Proteomes" id="UP000805614"/>
    </source>
</evidence>
<feature type="region of interest" description="Disordered" evidence="1">
    <location>
        <begin position="1"/>
        <end position="69"/>
    </location>
</feature>
<name>A0ABR7LI41_9ACTN</name>
<accession>A0ABR7LI41</accession>
<feature type="transmembrane region" description="Helical" evidence="2">
    <location>
        <begin position="72"/>
        <end position="95"/>
    </location>
</feature>
<gene>
    <name evidence="3" type="ORF">HKK74_02330</name>
</gene>
<feature type="region of interest" description="Disordered" evidence="1">
    <location>
        <begin position="91"/>
        <end position="217"/>
    </location>
</feature>
<comment type="caution">
    <text evidence="3">The sequence shown here is derived from an EMBL/GenBank/DDBJ whole genome shotgun (WGS) entry which is preliminary data.</text>
</comment>
<feature type="compositionally biased region" description="Gly residues" evidence="1">
    <location>
        <begin position="148"/>
        <end position="163"/>
    </location>
</feature>
<sequence length="217" mass="21598">MGDGESARDERAEHGDAEEAHAETAGSEDARTEEAGTEKARTEKTHTEDANTREAAPGEIAAGRRGGRGASAALGGLILVAGLLLGGIAMDAGWLGGTKDPLPASVPVSRSAIPDCAEPGPCESGAPRGVTADKAPAAKPSARPAGGTANGGADSGTSAGSGGRPNQTDLARRARDGQAPRPPSTSGVDQDEIDRQRDEAESTVVPEPADNGPTPAP</sequence>